<dbReference type="PROSITE" id="PS50879">
    <property type="entry name" value="RNASE_H_1"/>
    <property type="match status" value="1"/>
</dbReference>
<comment type="similarity">
    <text evidence="2">Belongs to the RNase H family.</text>
</comment>
<evidence type="ECO:0000256" key="7">
    <source>
        <dbReference type="ARBA" id="ARBA00022801"/>
    </source>
</evidence>
<dbReference type="InterPro" id="IPR050092">
    <property type="entry name" value="RNase_H"/>
</dbReference>
<dbReference type="GeneID" id="112454666"/>
<keyword evidence="7" id="KW-0378">Hydrolase</keyword>
<dbReference type="PANTHER" id="PTHR10642:SF26">
    <property type="entry name" value="RIBONUCLEASE H1"/>
    <property type="match status" value="1"/>
</dbReference>
<evidence type="ECO:0000256" key="3">
    <source>
        <dbReference type="ARBA" id="ARBA00012180"/>
    </source>
</evidence>
<dbReference type="GO" id="GO:0046872">
    <property type="term" value="F:metal ion binding"/>
    <property type="evidence" value="ECO:0007669"/>
    <property type="project" value="UniProtKB-KW"/>
</dbReference>
<evidence type="ECO:0000256" key="4">
    <source>
        <dbReference type="ARBA" id="ARBA00022722"/>
    </source>
</evidence>
<dbReference type="InterPro" id="IPR012337">
    <property type="entry name" value="RNaseH-like_sf"/>
</dbReference>
<evidence type="ECO:0000256" key="6">
    <source>
        <dbReference type="ARBA" id="ARBA00022759"/>
    </source>
</evidence>
<name>A0A6J1PRJ2_9HYME</name>
<protein>
    <recommendedName>
        <fullName evidence="3">ribonuclease H</fullName>
        <ecNumber evidence="3">3.1.26.4</ecNumber>
    </recommendedName>
</protein>
<dbReference type="Proteomes" id="UP000504618">
    <property type="component" value="Unplaced"/>
</dbReference>
<evidence type="ECO:0000256" key="1">
    <source>
        <dbReference type="ARBA" id="ARBA00000077"/>
    </source>
</evidence>
<keyword evidence="9" id="KW-1185">Reference proteome</keyword>
<keyword evidence="5" id="KW-0479">Metal-binding</keyword>
<dbReference type="SUPFAM" id="SSF53098">
    <property type="entry name" value="Ribonuclease H-like"/>
    <property type="match status" value="1"/>
</dbReference>
<evidence type="ECO:0000313" key="9">
    <source>
        <dbReference type="Proteomes" id="UP000504618"/>
    </source>
</evidence>
<proteinExistence type="inferred from homology"/>
<dbReference type="GO" id="GO:0003676">
    <property type="term" value="F:nucleic acid binding"/>
    <property type="evidence" value="ECO:0007669"/>
    <property type="project" value="InterPro"/>
</dbReference>
<dbReference type="Pfam" id="PF00075">
    <property type="entry name" value="RNase_H"/>
    <property type="match status" value="1"/>
</dbReference>
<evidence type="ECO:0000256" key="2">
    <source>
        <dbReference type="ARBA" id="ARBA00005300"/>
    </source>
</evidence>
<dbReference type="AlphaFoldDB" id="A0A6J1PRJ2"/>
<dbReference type="PANTHER" id="PTHR10642">
    <property type="entry name" value="RIBONUCLEASE H1"/>
    <property type="match status" value="1"/>
</dbReference>
<evidence type="ECO:0000256" key="5">
    <source>
        <dbReference type="ARBA" id="ARBA00022723"/>
    </source>
</evidence>
<dbReference type="RefSeq" id="XP_024871933.1">
    <property type="nucleotide sequence ID" value="XM_025016165.1"/>
</dbReference>
<dbReference type="Pfam" id="PF13966">
    <property type="entry name" value="zf-RVT"/>
    <property type="match status" value="1"/>
</dbReference>
<dbReference type="InterPro" id="IPR036397">
    <property type="entry name" value="RNaseH_sf"/>
</dbReference>
<evidence type="ECO:0000259" key="8">
    <source>
        <dbReference type="PROSITE" id="PS50879"/>
    </source>
</evidence>
<dbReference type="GO" id="GO:0004523">
    <property type="term" value="F:RNA-DNA hybrid ribonuclease activity"/>
    <property type="evidence" value="ECO:0007669"/>
    <property type="project" value="UniProtKB-EC"/>
</dbReference>
<dbReference type="Gene3D" id="3.30.420.10">
    <property type="entry name" value="Ribonuclease H-like superfamily/Ribonuclease H"/>
    <property type="match status" value="1"/>
</dbReference>
<evidence type="ECO:0000313" key="10">
    <source>
        <dbReference type="RefSeq" id="XP_024871933.1"/>
    </source>
</evidence>
<accession>A0A6J1PRJ2</accession>
<dbReference type="EC" id="3.1.26.4" evidence="3"/>
<feature type="domain" description="RNase H type-1" evidence="8">
    <location>
        <begin position="149"/>
        <end position="278"/>
    </location>
</feature>
<dbReference type="CDD" id="cd09276">
    <property type="entry name" value="Rnase_HI_RT_non_LTR"/>
    <property type="match status" value="1"/>
</dbReference>
<gene>
    <name evidence="10" type="primary">LOC112454666</name>
</gene>
<organism evidence="9 10">
    <name type="scientific">Temnothorax curvispinosus</name>
    <dbReference type="NCBI Taxonomy" id="300111"/>
    <lineage>
        <taxon>Eukaryota</taxon>
        <taxon>Metazoa</taxon>
        <taxon>Ecdysozoa</taxon>
        <taxon>Arthropoda</taxon>
        <taxon>Hexapoda</taxon>
        <taxon>Insecta</taxon>
        <taxon>Pterygota</taxon>
        <taxon>Neoptera</taxon>
        <taxon>Endopterygota</taxon>
        <taxon>Hymenoptera</taxon>
        <taxon>Apocrita</taxon>
        <taxon>Aculeata</taxon>
        <taxon>Formicoidea</taxon>
        <taxon>Formicidae</taxon>
        <taxon>Myrmicinae</taxon>
        <taxon>Temnothorax</taxon>
    </lineage>
</organism>
<dbReference type="OrthoDB" id="7701141at2759"/>
<dbReference type="InterPro" id="IPR002156">
    <property type="entry name" value="RNaseH_domain"/>
</dbReference>
<dbReference type="InterPro" id="IPR026960">
    <property type="entry name" value="RVT-Znf"/>
</dbReference>
<dbReference type="GO" id="GO:0043137">
    <property type="term" value="P:DNA replication, removal of RNA primer"/>
    <property type="evidence" value="ECO:0007669"/>
    <property type="project" value="TreeGrafter"/>
</dbReference>
<reference evidence="10" key="1">
    <citation type="submission" date="2025-08" db="UniProtKB">
        <authorList>
            <consortium name="RefSeq"/>
        </authorList>
    </citation>
    <scope>IDENTIFICATION</scope>
    <source>
        <tissue evidence="10">Whole body</tissue>
    </source>
</reference>
<comment type="catalytic activity">
    <reaction evidence="1">
        <text>Endonucleolytic cleavage to 5'-phosphomonoester.</text>
        <dbReference type="EC" id="3.1.26.4"/>
    </reaction>
</comment>
<sequence length="432" mass="48395">MPQIIHWMYTAVIRPIITYGALVWWEAMNKEVNKKSLTKVQRLAALGITGVRNNTAQAALEAILNLQPLELYVKGQAAKGAVRLRESNFWKPINYGHSRILEEIGKLNSNKGLNLNSPTDYLVARHNFEGCVNIRIPSKEEWEDNSVINEHETSVYTDASITKTGAGIGIYSEALNIQKSYRLKNGCHAIQAEICAIREAARLIWVSGKPLRDVTIYSDSQAALRSIASKTVRSKVVMSCQEALSWLRGDGVGLRWVPGHKNVVGNIGADRLAKLGAGGNGAEVMDSPLPPISSLKDAIEEIILKKHREIWQNRNDCGIARNLWPKIDNNRTRQLLKHKKNLVRIAAGVVTGNCAVGVNLQKWKITDDSSCRECNEEEETIEHLMCWCPALENRRLQTMGQEFLDGLEDAAEMGIDNIMSFARNWKCFNARW</sequence>
<keyword evidence="6" id="KW-0255">Endonuclease</keyword>
<keyword evidence="4" id="KW-0540">Nuclease</keyword>